<name>A0ABT1S5E1_9FIRM</name>
<evidence type="ECO:0000256" key="1">
    <source>
        <dbReference type="ARBA" id="ARBA00023002"/>
    </source>
</evidence>
<evidence type="ECO:0000313" key="3">
    <source>
        <dbReference type="EMBL" id="MCQ4921680.1"/>
    </source>
</evidence>
<dbReference type="Gene3D" id="3.40.920.10">
    <property type="entry name" value="Pyruvate-ferredoxin oxidoreductase, PFOR, domain III"/>
    <property type="match status" value="1"/>
</dbReference>
<keyword evidence="1" id="KW-0560">Oxidoreductase</keyword>
<feature type="domain" description="Pyruvate/ketoisovalerate oxidoreductase catalytic" evidence="2">
    <location>
        <begin position="12"/>
        <end position="172"/>
    </location>
</feature>
<dbReference type="EMBL" id="JANGAC010000001">
    <property type="protein sequence ID" value="MCQ4921680.1"/>
    <property type="molecule type" value="Genomic_DNA"/>
</dbReference>
<evidence type="ECO:0000313" key="4">
    <source>
        <dbReference type="Proteomes" id="UP001524478"/>
    </source>
</evidence>
<dbReference type="Proteomes" id="UP001524478">
    <property type="component" value="Unassembled WGS sequence"/>
</dbReference>
<proteinExistence type="predicted"/>
<reference evidence="3 4" key="1">
    <citation type="submission" date="2022-06" db="EMBL/GenBank/DDBJ databases">
        <title>Isolation of gut microbiota from human fecal samples.</title>
        <authorList>
            <person name="Pamer E.G."/>
            <person name="Barat B."/>
            <person name="Waligurski E."/>
            <person name="Medina S."/>
            <person name="Paddock L."/>
            <person name="Mostad J."/>
        </authorList>
    </citation>
    <scope>NUCLEOTIDE SEQUENCE [LARGE SCALE GENOMIC DNA]</scope>
    <source>
        <strain evidence="3 4">DFI.7.95</strain>
    </source>
</reference>
<dbReference type="InterPro" id="IPR002869">
    <property type="entry name" value="Pyrv_flavodox_OxRed_cen"/>
</dbReference>
<dbReference type="PANTHER" id="PTHR42730">
    <property type="entry name" value="2-OXOGLUTARATE SYNTHASE SUBUNIT KORC"/>
    <property type="match status" value="1"/>
</dbReference>
<organism evidence="3 4">
    <name type="scientific">Tissierella carlieri</name>
    <dbReference type="NCBI Taxonomy" id="689904"/>
    <lineage>
        <taxon>Bacteria</taxon>
        <taxon>Bacillati</taxon>
        <taxon>Bacillota</taxon>
        <taxon>Tissierellia</taxon>
        <taxon>Tissierellales</taxon>
        <taxon>Tissierellaceae</taxon>
        <taxon>Tissierella</taxon>
    </lineage>
</organism>
<dbReference type="NCBIfam" id="TIGR02175">
    <property type="entry name" value="PorC_KorC"/>
    <property type="match status" value="1"/>
</dbReference>
<keyword evidence="4" id="KW-1185">Reference proteome</keyword>
<comment type="caution">
    <text evidence="3">The sequence shown here is derived from an EMBL/GenBank/DDBJ whole genome shotgun (WGS) entry which is preliminary data.</text>
</comment>
<sequence length="187" mass="20391">MVRQELRLTGSGGQGLILAGIILAEAALYDGMNVVQSQSYGPEARGGASKAEVIISKDEINYPKVNECDIMLTLTQAACDKYIKSLKPGGTLIIDKSLDKKPERDDITIYTVPILETATNKLGKPMVANIIALGSVYELTKIVSKDSLERAVCDRVPRGTEELNKKALEEGFNLIKEHKEECYGDVC</sequence>
<dbReference type="SUPFAM" id="SSF53323">
    <property type="entry name" value="Pyruvate-ferredoxin oxidoreductase, PFOR, domain III"/>
    <property type="match status" value="1"/>
</dbReference>
<dbReference type="PANTHER" id="PTHR42730:SF1">
    <property type="entry name" value="2-OXOGLUTARATE SYNTHASE SUBUNIT KORC"/>
    <property type="match status" value="1"/>
</dbReference>
<accession>A0ABT1S5E1</accession>
<evidence type="ECO:0000259" key="2">
    <source>
        <dbReference type="Pfam" id="PF01558"/>
    </source>
</evidence>
<gene>
    <name evidence="3" type="ORF">NE686_01165</name>
</gene>
<dbReference type="RefSeq" id="WP_256310171.1">
    <property type="nucleotide sequence ID" value="NZ_JANGAC010000001.1"/>
</dbReference>
<dbReference type="InterPro" id="IPR011894">
    <property type="entry name" value="PorC_KorC"/>
</dbReference>
<dbReference type="InterPro" id="IPR019752">
    <property type="entry name" value="Pyrv/ketoisovalerate_OxRed_cat"/>
</dbReference>
<protein>
    <submittedName>
        <fullName evidence="3">2-oxoacid:acceptor oxidoreductase family protein</fullName>
    </submittedName>
</protein>
<dbReference type="Pfam" id="PF01558">
    <property type="entry name" value="POR"/>
    <property type="match status" value="1"/>
</dbReference>
<dbReference type="InterPro" id="IPR052554">
    <property type="entry name" value="2-oxoglutarate_synth_KorC"/>
</dbReference>